<keyword evidence="2" id="KW-1185">Reference proteome</keyword>
<dbReference type="OrthoDB" id="3247971at2759"/>
<dbReference type="HOGENOM" id="CLU_190880_0_0_1"/>
<gene>
    <name evidence="1" type="ORF">BOTBODRAFT_90260</name>
</gene>
<sequence length="67" mass="7440">FLTATKSITSKLHIGIDGWSSPNTISFLGVMLHFHHKGAMHHLILDFLPMTKSHTGVELTKEIAKCL</sequence>
<feature type="non-terminal residue" evidence="1">
    <location>
        <position position="1"/>
    </location>
</feature>
<accession>A0A067M1L9</accession>
<dbReference type="Proteomes" id="UP000027195">
    <property type="component" value="Unassembled WGS sequence"/>
</dbReference>
<dbReference type="EMBL" id="KL198193">
    <property type="protein sequence ID" value="KDQ05752.1"/>
    <property type="molecule type" value="Genomic_DNA"/>
</dbReference>
<dbReference type="AlphaFoldDB" id="A0A067M1L9"/>
<evidence type="ECO:0000313" key="2">
    <source>
        <dbReference type="Proteomes" id="UP000027195"/>
    </source>
</evidence>
<organism evidence="1 2">
    <name type="scientific">Botryobasidium botryosum (strain FD-172 SS1)</name>
    <dbReference type="NCBI Taxonomy" id="930990"/>
    <lineage>
        <taxon>Eukaryota</taxon>
        <taxon>Fungi</taxon>
        <taxon>Dikarya</taxon>
        <taxon>Basidiomycota</taxon>
        <taxon>Agaricomycotina</taxon>
        <taxon>Agaricomycetes</taxon>
        <taxon>Cantharellales</taxon>
        <taxon>Botryobasidiaceae</taxon>
        <taxon>Botryobasidium</taxon>
    </lineage>
</organism>
<evidence type="ECO:0000313" key="1">
    <source>
        <dbReference type="EMBL" id="KDQ05752.1"/>
    </source>
</evidence>
<dbReference type="InParanoid" id="A0A067M1L9"/>
<feature type="non-terminal residue" evidence="1">
    <location>
        <position position="67"/>
    </location>
</feature>
<protein>
    <submittedName>
        <fullName evidence="1">Uncharacterized protein</fullName>
    </submittedName>
</protein>
<name>A0A067M1L9_BOTB1</name>
<reference evidence="2" key="1">
    <citation type="journal article" date="2014" name="Proc. Natl. Acad. Sci. U.S.A.">
        <title>Extensive sampling of basidiomycete genomes demonstrates inadequacy of the white-rot/brown-rot paradigm for wood decay fungi.</title>
        <authorList>
            <person name="Riley R."/>
            <person name="Salamov A.A."/>
            <person name="Brown D.W."/>
            <person name="Nagy L.G."/>
            <person name="Floudas D."/>
            <person name="Held B.W."/>
            <person name="Levasseur A."/>
            <person name="Lombard V."/>
            <person name="Morin E."/>
            <person name="Otillar R."/>
            <person name="Lindquist E.A."/>
            <person name="Sun H."/>
            <person name="LaButti K.M."/>
            <person name="Schmutz J."/>
            <person name="Jabbour D."/>
            <person name="Luo H."/>
            <person name="Baker S.E."/>
            <person name="Pisabarro A.G."/>
            <person name="Walton J.D."/>
            <person name="Blanchette R.A."/>
            <person name="Henrissat B."/>
            <person name="Martin F."/>
            <person name="Cullen D."/>
            <person name="Hibbett D.S."/>
            <person name="Grigoriev I.V."/>
        </authorList>
    </citation>
    <scope>NUCLEOTIDE SEQUENCE [LARGE SCALE GENOMIC DNA]</scope>
    <source>
        <strain evidence="2">FD-172 SS1</strain>
    </source>
</reference>
<proteinExistence type="predicted"/>